<accession>A0A420WU27</accession>
<keyword evidence="4" id="KW-1185">Reference proteome</keyword>
<organism evidence="3 4">
    <name type="scientific">Kushneria sinocarnis</name>
    <dbReference type="NCBI Taxonomy" id="595502"/>
    <lineage>
        <taxon>Bacteria</taxon>
        <taxon>Pseudomonadati</taxon>
        <taxon>Pseudomonadota</taxon>
        <taxon>Gammaproteobacteria</taxon>
        <taxon>Oceanospirillales</taxon>
        <taxon>Halomonadaceae</taxon>
        <taxon>Kushneria</taxon>
    </lineage>
</organism>
<dbReference type="PIRSF" id="PIRSF000714">
    <property type="entry name" value="HIT"/>
    <property type="match status" value="1"/>
</dbReference>
<dbReference type="AlphaFoldDB" id="A0A420WU27"/>
<dbReference type="Proteomes" id="UP000281975">
    <property type="component" value="Unassembled WGS sequence"/>
</dbReference>
<dbReference type="InterPro" id="IPR036265">
    <property type="entry name" value="HIT-like_sf"/>
</dbReference>
<reference evidence="3 4" key="1">
    <citation type="submission" date="2018-10" db="EMBL/GenBank/DDBJ databases">
        <title>Genomic Encyclopedia of Type Strains, Phase IV (KMG-IV): sequencing the most valuable type-strain genomes for metagenomic binning, comparative biology and taxonomic classification.</title>
        <authorList>
            <person name="Goeker M."/>
        </authorList>
    </citation>
    <scope>NUCLEOTIDE SEQUENCE [LARGE SCALE GENOMIC DNA]</scope>
    <source>
        <strain evidence="3 4">DSM 23229</strain>
    </source>
</reference>
<dbReference type="Pfam" id="PF01230">
    <property type="entry name" value="HIT"/>
    <property type="match status" value="1"/>
</dbReference>
<evidence type="ECO:0000313" key="4">
    <source>
        <dbReference type="Proteomes" id="UP000281975"/>
    </source>
</evidence>
<evidence type="ECO:0000256" key="1">
    <source>
        <dbReference type="PROSITE-ProRule" id="PRU00464"/>
    </source>
</evidence>
<dbReference type="GO" id="GO:0016787">
    <property type="term" value="F:hydrolase activity"/>
    <property type="evidence" value="ECO:0007669"/>
    <property type="project" value="UniProtKB-KW"/>
</dbReference>
<proteinExistence type="predicted"/>
<dbReference type="EMBL" id="RBIN01000008">
    <property type="protein sequence ID" value="RKQ96949.1"/>
    <property type="molecule type" value="Genomic_DNA"/>
</dbReference>
<sequence>MHQEHMDFELHPQLATDSLLIRELALSQWRLMNDARFIWTLLIPRRPEIRESFQLPSPERDQLWREVDAVGAALHGAFPADKVNIGALGNRVAQLHVHVLLRHREDAAWPGPVWGHGQPEPLSEARRDERLAALEKLSLDDI</sequence>
<comment type="caution">
    <text evidence="3">The sequence shown here is derived from an EMBL/GenBank/DDBJ whole genome shotgun (WGS) entry which is preliminary data.</text>
</comment>
<feature type="domain" description="HIT" evidence="2">
    <location>
        <begin position="40"/>
        <end position="109"/>
    </location>
</feature>
<dbReference type="InterPro" id="IPR011146">
    <property type="entry name" value="HIT-like"/>
</dbReference>
<name>A0A420WU27_9GAMM</name>
<comment type="caution">
    <text evidence="1">Lacks conserved residue(s) required for the propagation of feature annotation.</text>
</comment>
<dbReference type="Gene3D" id="3.30.428.10">
    <property type="entry name" value="HIT-like"/>
    <property type="match status" value="1"/>
</dbReference>
<protein>
    <submittedName>
        <fullName evidence="3">Diadenosine tetraphosphate (Ap4A) HIT family hydrolase</fullName>
    </submittedName>
</protein>
<dbReference type="PROSITE" id="PS51084">
    <property type="entry name" value="HIT_2"/>
    <property type="match status" value="1"/>
</dbReference>
<gene>
    <name evidence="3" type="ORF">C7446_2810</name>
</gene>
<evidence type="ECO:0000313" key="3">
    <source>
        <dbReference type="EMBL" id="RKQ96949.1"/>
    </source>
</evidence>
<dbReference type="RefSeq" id="WP_245977854.1">
    <property type="nucleotide sequence ID" value="NZ_RBIN01000008.1"/>
</dbReference>
<dbReference type="SUPFAM" id="SSF54197">
    <property type="entry name" value="HIT-like"/>
    <property type="match status" value="1"/>
</dbReference>
<keyword evidence="3" id="KW-0378">Hydrolase</keyword>
<evidence type="ECO:0000259" key="2">
    <source>
        <dbReference type="PROSITE" id="PS51084"/>
    </source>
</evidence>
<dbReference type="InterPro" id="IPR026026">
    <property type="entry name" value="HIT_Hint"/>
</dbReference>